<dbReference type="EMBL" id="BMAV01018396">
    <property type="protein sequence ID" value="GFY70754.1"/>
    <property type="molecule type" value="Genomic_DNA"/>
</dbReference>
<keyword evidence="2" id="KW-1185">Reference proteome</keyword>
<reference evidence="1" key="1">
    <citation type="submission" date="2020-08" db="EMBL/GenBank/DDBJ databases">
        <title>Multicomponent nature underlies the extraordinary mechanical properties of spider dragline silk.</title>
        <authorList>
            <person name="Kono N."/>
            <person name="Nakamura H."/>
            <person name="Mori M."/>
            <person name="Yoshida Y."/>
            <person name="Ohtoshi R."/>
            <person name="Malay A.D."/>
            <person name="Moran D.A.P."/>
            <person name="Tomita M."/>
            <person name="Numata K."/>
            <person name="Arakawa K."/>
        </authorList>
    </citation>
    <scope>NUCLEOTIDE SEQUENCE</scope>
</reference>
<organism evidence="1 2">
    <name type="scientific">Trichonephila inaurata madagascariensis</name>
    <dbReference type="NCBI Taxonomy" id="2747483"/>
    <lineage>
        <taxon>Eukaryota</taxon>
        <taxon>Metazoa</taxon>
        <taxon>Ecdysozoa</taxon>
        <taxon>Arthropoda</taxon>
        <taxon>Chelicerata</taxon>
        <taxon>Arachnida</taxon>
        <taxon>Araneae</taxon>
        <taxon>Araneomorphae</taxon>
        <taxon>Entelegynae</taxon>
        <taxon>Araneoidea</taxon>
        <taxon>Nephilidae</taxon>
        <taxon>Trichonephila</taxon>
        <taxon>Trichonephila inaurata</taxon>
    </lineage>
</organism>
<protein>
    <submittedName>
        <fullName evidence="1">Uncharacterized protein</fullName>
    </submittedName>
</protein>
<accession>A0A8X6YJJ7</accession>
<evidence type="ECO:0000313" key="2">
    <source>
        <dbReference type="Proteomes" id="UP000886998"/>
    </source>
</evidence>
<evidence type="ECO:0000313" key="1">
    <source>
        <dbReference type="EMBL" id="GFY70754.1"/>
    </source>
</evidence>
<dbReference type="Proteomes" id="UP000886998">
    <property type="component" value="Unassembled WGS sequence"/>
</dbReference>
<name>A0A8X6YJJ7_9ARAC</name>
<comment type="caution">
    <text evidence="1">The sequence shown here is derived from an EMBL/GenBank/DDBJ whole genome shotgun (WGS) entry which is preliminary data.</text>
</comment>
<proteinExistence type="predicted"/>
<gene>
    <name evidence="1" type="ORF">TNIN_27831</name>
</gene>
<sequence length="107" mass="12139">MRGLSGRYRPPLLSLPFFAFGLPCVLPLLKVSSTFRWLVTHLRDVSPVYDVSFLRRLSRFLGLFGFTSRPLGISSLECWSRGRGLSIVQCFYLSSFLVPRFGGDFLS</sequence>
<dbReference type="AlphaFoldDB" id="A0A8X6YJJ7"/>